<sequence length="459" mass="50809">MRHDRIVKHNVKEDLMKKNKHEKYSLLTAITMIVGTCIGSGIFFKSDNILIATQGSILLGVLLFGLAAIAIIFGSLTMSELAARTNEPGGLIAYAQEFVNNQTACGFGWFLIFIYFPTIVVVVAWVIGIYIDILFHLQATLEFQVLIGFGFIIICFLYNVFLPRFGAIFQDISTFVKMLPLFLLGILGIVYGDPIQGLAETSQSAILSTGWLMALGPIAYSYDGWIVATSLSHEVKNAKQTMPKALTIAPLLILTIYTLYFVGISSYVGVDQVIALGDAHVSVAASQLLGGTFAKLIVVFVIVSVMGTVNGLITGFMRMPYSLAMRKGMIPFSKQLKKVHSQLDIPVSSALFAFLICAFWMIVHYICTKFSIIPNSDISEIAISIAYMLYIVLYYQVYCLYKQKQIKSLFKGVICPVFATIGSLIILSGGLQSHYFIYYIMICGGIYGISQIYYYLHTK</sequence>
<feature type="transmembrane region" description="Helical" evidence="5">
    <location>
        <begin position="296"/>
        <end position="317"/>
    </location>
</feature>
<feature type="transmembrane region" description="Helical" evidence="5">
    <location>
        <begin position="143"/>
        <end position="162"/>
    </location>
</feature>
<dbReference type="STRING" id="100884.GCA_000269565_01237"/>
<dbReference type="HOGENOM" id="CLU_007946_3_4_9"/>
<dbReference type="PANTHER" id="PTHR11785">
    <property type="entry name" value="AMINO ACID TRANSPORTER"/>
    <property type="match status" value="1"/>
</dbReference>
<dbReference type="Pfam" id="PF13520">
    <property type="entry name" value="AA_permease_2"/>
    <property type="match status" value="1"/>
</dbReference>
<keyword evidence="4 5" id="KW-0472">Membrane</keyword>
<comment type="subcellular location">
    <subcellularLocation>
        <location evidence="1">Membrane</location>
        <topology evidence="1">Multi-pass membrane protein</topology>
    </subcellularLocation>
</comment>
<evidence type="ECO:0000313" key="7">
    <source>
        <dbReference type="Proteomes" id="UP000003157"/>
    </source>
</evidence>
<accession>E7G6T7</accession>
<evidence type="ECO:0000313" key="6">
    <source>
        <dbReference type="EMBL" id="EFW06243.1"/>
    </source>
</evidence>
<feature type="transmembrane region" description="Helical" evidence="5">
    <location>
        <begin position="174"/>
        <end position="191"/>
    </location>
</feature>
<evidence type="ECO:0000256" key="1">
    <source>
        <dbReference type="ARBA" id="ARBA00004141"/>
    </source>
</evidence>
<gene>
    <name evidence="6" type="ORF">HMPREF9488_00475</name>
</gene>
<feature type="transmembrane region" description="Helical" evidence="5">
    <location>
        <begin position="409"/>
        <end position="430"/>
    </location>
</feature>
<reference evidence="6 7" key="1">
    <citation type="submission" date="2010-12" db="EMBL/GenBank/DDBJ databases">
        <title>The Genome Sequence of Coprobacillus sp. strain 29_1.</title>
        <authorList>
            <consortium name="The Broad Institute Genome Sequencing Platform"/>
            <person name="Earl A."/>
            <person name="Ward D."/>
            <person name="Feldgarden M."/>
            <person name="Gevers D."/>
            <person name="Daigneault M."/>
            <person name="Sibley C.D."/>
            <person name="White A."/>
            <person name="Strauss J."/>
            <person name="Allen-Vercoe E."/>
            <person name="Young S.K."/>
            <person name="Zeng Q."/>
            <person name="Gargeya S."/>
            <person name="Fitzgerald M."/>
            <person name="Haas B."/>
            <person name="Abouelleil A."/>
            <person name="Alvarado L."/>
            <person name="Arachchi H.M."/>
            <person name="Berlin A."/>
            <person name="Brown A."/>
            <person name="Chapman S.B."/>
            <person name="Chen Z."/>
            <person name="Dunbar C."/>
            <person name="Freedman E."/>
            <person name="Gearin G."/>
            <person name="Gellesch M."/>
            <person name="Goldberg J."/>
            <person name="Griggs A."/>
            <person name="Gujja S."/>
            <person name="Heilman E."/>
            <person name="Heiman D."/>
            <person name="Howarth C."/>
            <person name="Larson L."/>
            <person name="Lui A."/>
            <person name="MacDonald P.J.P."/>
            <person name="Mehta T."/>
            <person name="Montmayeur A."/>
            <person name="Murphy C."/>
            <person name="Neiman D."/>
            <person name="Pearson M."/>
            <person name="Priest M."/>
            <person name="Roberts A."/>
            <person name="Saif S."/>
            <person name="Shea T."/>
            <person name="Shenoy N."/>
            <person name="Sisk P."/>
            <person name="Stolte C."/>
            <person name="Sykes S."/>
            <person name="White J."/>
            <person name="Yandava C."/>
            <person name="Nusbaum C."/>
            <person name="Birren B."/>
        </authorList>
    </citation>
    <scope>NUCLEOTIDE SEQUENCE [LARGE SCALE GENOMIC DNA]</scope>
    <source>
        <strain evidence="6 7">29_1</strain>
    </source>
</reference>
<feature type="transmembrane region" description="Helical" evidence="5">
    <location>
        <begin position="24"/>
        <end position="44"/>
    </location>
</feature>
<dbReference type="InterPro" id="IPR050598">
    <property type="entry name" value="AminoAcid_Transporter"/>
</dbReference>
<keyword evidence="3 5" id="KW-1133">Transmembrane helix</keyword>
<dbReference type="InterPro" id="IPR002293">
    <property type="entry name" value="AA/rel_permease1"/>
</dbReference>
<evidence type="ECO:0000256" key="5">
    <source>
        <dbReference type="SAM" id="Phobius"/>
    </source>
</evidence>
<feature type="transmembrane region" description="Helical" evidence="5">
    <location>
        <begin position="56"/>
        <end position="76"/>
    </location>
</feature>
<feature type="transmembrane region" description="Helical" evidence="5">
    <location>
        <begin position="211"/>
        <end position="233"/>
    </location>
</feature>
<feature type="transmembrane region" description="Helical" evidence="5">
    <location>
        <begin position="436"/>
        <end position="456"/>
    </location>
</feature>
<feature type="transmembrane region" description="Helical" evidence="5">
    <location>
        <begin position="245"/>
        <end position="268"/>
    </location>
</feature>
<dbReference type="PIRSF" id="PIRSF006060">
    <property type="entry name" value="AA_transporter"/>
    <property type="match status" value="1"/>
</dbReference>
<comment type="caution">
    <text evidence="6">The sequence shown here is derived from an EMBL/GenBank/DDBJ whole genome shotgun (WGS) entry which is preliminary data.</text>
</comment>
<dbReference type="GO" id="GO:0016020">
    <property type="term" value="C:membrane"/>
    <property type="evidence" value="ECO:0007669"/>
    <property type="project" value="UniProtKB-SubCell"/>
</dbReference>
<evidence type="ECO:0000256" key="4">
    <source>
        <dbReference type="ARBA" id="ARBA00023136"/>
    </source>
</evidence>
<feature type="transmembrane region" description="Helical" evidence="5">
    <location>
        <begin position="107"/>
        <end position="131"/>
    </location>
</feature>
<dbReference type="eggNOG" id="COG0531">
    <property type="taxonomic scope" value="Bacteria"/>
</dbReference>
<name>E7G6T7_9FIRM</name>
<keyword evidence="2 5" id="KW-0812">Transmembrane</keyword>
<organism evidence="6 7">
    <name type="scientific">Coprobacillus cateniformis</name>
    <dbReference type="NCBI Taxonomy" id="100884"/>
    <lineage>
        <taxon>Bacteria</taxon>
        <taxon>Bacillati</taxon>
        <taxon>Bacillota</taxon>
        <taxon>Erysipelotrichia</taxon>
        <taxon>Erysipelotrichales</taxon>
        <taxon>Coprobacillaceae</taxon>
        <taxon>Coprobacillus</taxon>
    </lineage>
</organism>
<dbReference type="Gene3D" id="1.20.1740.10">
    <property type="entry name" value="Amino acid/polyamine transporter I"/>
    <property type="match status" value="1"/>
</dbReference>
<keyword evidence="7" id="KW-1185">Reference proteome</keyword>
<dbReference type="AlphaFoldDB" id="E7G6T7"/>
<feature type="transmembrane region" description="Helical" evidence="5">
    <location>
        <begin position="378"/>
        <end position="397"/>
    </location>
</feature>
<proteinExistence type="predicted"/>
<dbReference type="PANTHER" id="PTHR11785:SF512">
    <property type="entry name" value="SOBREMESA, ISOFORM B"/>
    <property type="match status" value="1"/>
</dbReference>
<evidence type="ECO:0000256" key="3">
    <source>
        <dbReference type="ARBA" id="ARBA00022989"/>
    </source>
</evidence>
<dbReference type="EMBL" id="ADKX01000007">
    <property type="protein sequence ID" value="EFW06243.1"/>
    <property type="molecule type" value="Genomic_DNA"/>
</dbReference>
<dbReference type="GO" id="GO:0015179">
    <property type="term" value="F:L-amino acid transmembrane transporter activity"/>
    <property type="evidence" value="ECO:0007669"/>
    <property type="project" value="TreeGrafter"/>
</dbReference>
<dbReference type="Proteomes" id="UP000003157">
    <property type="component" value="Unassembled WGS sequence"/>
</dbReference>
<protein>
    <submittedName>
        <fullName evidence="6">Amino acid permease</fullName>
    </submittedName>
</protein>
<evidence type="ECO:0000256" key="2">
    <source>
        <dbReference type="ARBA" id="ARBA00022692"/>
    </source>
</evidence>
<feature type="transmembrane region" description="Helical" evidence="5">
    <location>
        <begin position="343"/>
        <end position="366"/>
    </location>
</feature>